<evidence type="ECO:0000256" key="1">
    <source>
        <dbReference type="SAM" id="MobiDB-lite"/>
    </source>
</evidence>
<feature type="compositionally biased region" description="Pro residues" evidence="1">
    <location>
        <begin position="35"/>
        <end position="48"/>
    </location>
</feature>
<name>A0ABN6NXG4_9PROT</name>
<evidence type="ECO:0000313" key="2">
    <source>
        <dbReference type="EMBL" id="BDG70987.1"/>
    </source>
</evidence>
<dbReference type="RefSeq" id="WP_244458286.1">
    <property type="nucleotide sequence ID" value="NZ_AP025637.1"/>
</dbReference>
<organism evidence="2 3">
    <name type="scientific">Roseomonas fluvialis</name>
    <dbReference type="NCBI Taxonomy" id="1750527"/>
    <lineage>
        <taxon>Bacteria</taxon>
        <taxon>Pseudomonadati</taxon>
        <taxon>Pseudomonadota</taxon>
        <taxon>Alphaproteobacteria</taxon>
        <taxon>Acetobacterales</taxon>
        <taxon>Roseomonadaceae</taxon>
        <taxon>Roseomonas</taxon>
    </lineage>
</organism>
<dbReference type="EMBL" id="AP025637">
    <property type="protein sequence ID" value="BDG70987.1"/>
    <property type="molecule type" value="Genomic_DNA"/>
</dbReference>
<evidence type="ECO:0000313" key="3">
    <source>
        <dbReference type="Proteomes" id="UP000831327"/>
    </source>
</evidence>
<accession>A0ABN6NXG4</accession>
<protein>
    <recommendedName>
        <fullName evidence="4">DUF3306 domain-containing protein</fullName>
    </recommendedName>
</protein>
<gene>
    <name evidence="2" type="ORF">Rmf_09160</name>
</gene>
<feature type="compositionally biased region" description="Low complexity" evidence="1">
    <location>
        <begin position="65"/>
        <end position="82"/>
    </location>
</feature>
<sequence length="240" mass="24521">MSDEGFLSRWSRRKRAAEAGRAPEDPQARDAAPVAPMPEPPAMIPPGAEPALAPSGAPGIPVLPPDAAQDGQAPPTAGTPAATFDLASLPSIDSLTAATDIRAFLRKEVPEALRRAALRKAWSLDPAIRDFVGPADYAWDYNAPDGVPGASLDLVGDVREMLAQIFGPDTPAKDAPAEDAATAQEPPELAAVPELQAQPSAGAAAPEAPSVALAPTPDDPGVPTATPPEAARRHGSALPS</sequence>
<feature type="compositionally biased region" description="Low complexity" evidence="1">
    <location>
        <begin position="177"/>
        <end position="215"/>
    </location>
</feature>
<proteinExistence type="predicted"/>
<feature type="region of interest" description="Disordered" evidence="1">
    <location>
        <begin position="1"/>
        <end position="82"/>
    </location>
</feature>
<evidence type="ECO:0008006" key="4">
    <source>
        <dbReference type="Google" id="ProtNLM"/>
    </source>
</evidence>
<feature type="region of interest" description="Disordered" evidence="1">
    <location>
        <begin position="166"/>
        <end position="240"/>
    </location>
</feature>
<dbReference type="Proteomes" id="UP000831327">
    <property type="component" value="Chromosome"/>
</dbReference>
<feature type="compositionally biased region" description="Basic and acidic residues" evidence="1">
    <location>
        <begin position="16"/>
        <end position="28"/>
    </location>
</feature>
<dbReference type="InterPro" id="IPR021735">
    <property type="entry name" value="DUF3306"/>
</dbReference>
<reference evidence="2 3" key="1">
    <citation type="journal article" date="2016" name="Microbes Environ.">
        <title>Phylogenetically diverse aerobic anoxygenic phototrophic bacteria isolated from epilithic biofilms in Tama river, Japan.</title>
        <authorList>
            <person name="Hirose S."/>
            <person name="Matsuura K."/>
            <person name="Haruta S."/>
        </authorList>
    </citation>
    <scope>NUCLEOTIDE SEQUENCE [LARGE SCALE GENOMIC DNA]</scope>
    <source>
        <strain evidence="2 3">S08</strain>
    </source>
</reference>
<keyword evidence="3" id="KW-1185">Reference proteome</keyword>
<dbReference type="Pfam" id="PF11748">
    <property type="entry name" value="DUF3306"/>
    <property type="match status" value="1"/>
</dbReference>